<feature type="transmembrane region" description="Helical" evidence="6">
    <location>
        <begin position="101"/>
        <end position="122"/>
    </location>
</feature>
<feature type="compositionally biased region" description="Polar residues" evidence="5">
    <location>
        <begin position="253"/>
        <end position="270"/>
    </location>
</feature>
<evidence type="ECO:0000256" key="5">
    <source>
        <dbReference type="SAM" id="MobiDB-lite"/>
    </source>
</evidence>
<reference evidence="9" key="1">
    <citation type="submission" date="2020-07" db="EMBL/GenBank/DDBJ databases">
        <title>Complete genome sequencing of Coprobacter sp. strain 2CBH44.</title>
        <authorList>
            <person name="Sakamoto M."/>
            <person name="Murakami T."/>
            <person name="Mori H."/>
        </authorList>
    </citation>
    <scope>NUCLEOTIDE SEQUENCE [LARGE SCALE GENOMIC DNA]</scope>
    <source>
        <strain evidence="9">2CBH44</strain>
    </source>
</reference>
<dbReference type="GO" id="GO:0006508">
    <property type="term" value="P:proteolysis"/>
    <property type="evidence" value="ECO:0007669"/>
    <property type="project" value="UniProtKB-KW"/>
</dbReference>
<name>A0A7G1HUF5_9BACT</name>
<evidence type="ECO:0000256" key="4">
    <source>
        <dbReference type="ARBA" id="ARBA00023136"/>
    </source>
</evidence>
<keyword evidence="3 6" id="KW-1133">Transmembrane helix</keyword>
<feature type="transmembrane region" description="Helical" evidence="6">
    <location>
        <begin position="151"/>
        <end position="169"/>
    </location>
</feature>
<feature type="transmembrane region" description="Helical" evidence="6">
    <location>
        <begin position="176"/>
        <end position="195"/>
    </location>
</feature>
<evidence type="ECO:0000256" key="2">
    <source>
        <dbReference type="ARBA" id="ARBA00022692"/>
    </source>
</evidence>
<dbReference type="Gene3D" id="1.20.1540.10">
    <property type="entry name" value="Rhomboid-like"/>
    <property type="match status" value="1"/>
</dbReference>
<feature type="domain" description="Peptidase S54 rhomboid" evidence="7">
    <location>
        <begin position="88"/>
        <end position="225"/>
    </location>
</feature>
<keyword evidence="9" id="KW-1185">Reference proteome</keyword>
<sequence length="270" mass="31312">MKHFSYKLFLPFFLLFLYKKISIFENLYVIENENILVTFVVSEPKKMILAFVPPFLYLFILWMFTFLEWGMGWNFYHLGIKPRKAEGLFGIVTHIFIHSDFYHLLANTIPLLVLGWLLFYFYSDIAPKVFIWIWFLSGIFIWVAGRPGWHVGASSLIYGFIFFLFLSGIIRRHAPVIAVSLVVIFLYGSIIWNMFPIAELVNVETSWEGHLGGALSGAILAVAYRKHGPQRKKYIDDDEKCDEDGPENVDSDLCSNTNKPSSPEWENNND</sequence>
<keyword evidence="8" id="KW-0645">Protease</keyword>
<dbReference type="PANTHER" id="PTHR43731:SF9">
    <property type="entry name" value="SLR1461 PROTEIN"/>
    <property type="match status" value="1"/>
</dbReference>
<evidence type="ECO:0000256" key="6">
    <source>
        <dbReference type="SAM" id="Phobius"/>
    </source>
</evidence>
<protein>
    <submittedName>
        <fullName evidence="8">Rhomboid family intramembrane serine protease</fullName>
    </submittedName>
</protein>
<dbReference type="SUPFAM" id="SSF144091">
    <property type="entry name" value="Rhomboid-like"/>
    <property type="match status" value="1"/>
</dbReference>
<dbReference type="AlphaFoldDB" id="A0A7G1HUF5"/>
<dbReference type="Pfam" id="PF01694">
    <property type="entry name" value="Rhomboid"/>
    <property type="match status" value="1"/>
</dbReference>
<comment type="subcellular location">
    <subcellularLocation>
        <location evidence="1">Membrane</location>
        <topology evidence="1">Multi-pass membrane protein</topology>
    </subcellularLocation>
</comment>
<dbReference type="InterPro" id="IPR035952">
    <property type="entry name" value="Rhomboid-like_sf"/>
</dbReference>
<feature type="compositionally biased region" description="Acidic residues" evidence="5">
    <location>
        <begin position="236"/>
        <end position="250"/>
    </location>
</feature>
<dbReference type="Proteomes" id="UP000594042">
    <property type="component" value="Chromosome"/>
</dbReference>
<feature type="transmembrane region" description="Helical" evidence="6">
    <location>
        <begin position="48"/>
        <end position="67"/>
    </location>
</feature>
<dbReference type="PANTHER" id="PTHR43731">
    <property type="entry name" value="RHOMBOID PROTEASE"/>
    <property type="match status" value="1"/>
</dbReference>
<dbReference type="EMBL" id="AP023322">
    <property type="protein sequence ID" value="BCI63385.1"/>
    <property type="molecule type" value="Genomic_DNA"/>
</dbReference>
<evidence type="ECO:0000313" key="8">
    <source>
        <dbReference type="EMBL" id="BCI63385.1"/>
    </source>
</evidence>
<feature type="region of interest" description="Disordered" evidence="5">
    <location>
        <begin position="229"/>
        <end position="270"/>
    </location>
</feature>
<accession>A0A7G1HUF5</accession>
<dbReference type="GO" id="GO:0004252">
    <property type="term" value="F:serine-type endopeptidase activity"/>
    <property type="evidence" value="ECO:0007669"/>
    <property type="project" value="InterPro"/>
</dbReference>
<evidence type="ECO:0000313" key="9">
    <source>
        <dbReference type="Proteomes" id="UP000594042"/>
    </source>
</evidence>
<keyword evidence="2 6" id="KW-0812">Transmembrane</keyword>
<organism evidence="8 9">
    <name type="scientific">Coprobacter secundus subsp. similis</name>
    <dbReference type="NCBI Taxonomy" id="2751153"/>
    <lineage>
        <taxon>Bacteria</taxon>
        <taxon>Pseudomonadati</taxon>
        <taxon>Bacteroidota</taxon>
        <taxon>Bacteroidia</taxon>
        <taxon>Bacteroidales</taxon>
        <taxon>Barnesiellaceae</taxon>
        <taxon>Coprobacter</taxon>
    </lineage>
</organism>
<proteinExistence type="predicted"/>
<dbReference type="InterPro" id="IPR022764">
    <property type="entry name" value="Peptidase_S54_rhomboid_dom"/>
</dbReference>
<evidence type="ECO:0000256" key="3">
    <source>
        <dbReference type="ARBA" id="ARBA00022989"/>
    </source>
</evidence>
<dbReference type="InterPro" id="IPR050925">
    <property type="entry name" value="Rhomboid_protease_S54"/>
</dbReference>
<evidence type="ECO:0000256" key="1">
    <source>
        <dbReference type="ARBA" id="ARBA00004141"/>
    </source>
</evidence>
<evidence type="ECO:0000259" key="7">
    <source>
        <dbReference type="Pfam" id="PF01694"/>
    </source>
</evidence>
<dbReference type="GO" id="GO:0016020">
    <property type="term" value="C:membrane"/>
    <property type="evidence" value="ECO:0007669"/>
    <property type="project" value="UniProtKB-SubCell"/>
</dbReference>
<dbReference type="KEGG" id="copr:Cop2CBH44_17380"/>
<feature type="transmembrane region" description="Helical" evidence="6">
    <location>
        <begin position="207"/>
        <end position="224"/>
    </location>
</feature>
<keyword evidence="4 6" id="KW-0472">Membrane</keyword>
<gene>
    <name evidence="8" type="ORF">Cop2CBH44_17380</name>
</gene>
<feature type="transmembrane region" description="Helical" evidence="6">
    <location>
        <begin position="129"/>
        <end position="145"/>
    </location>
</feature>
<keyword evidence="8" id="KW-0378">Hydrolase</keyword>